<keyword evidence="2" id="KW-0732">Signal</keyword>
<evidence type="ECO:0000256" key="1">
    <source>
        <dbReference type="SAM" id="MobiDB-lite"/>
    </source>
</evidence>
<sequence length="596" mass="65836">MLGLEFDRAPLMAPSSVLVLAVAFAFLGVVPCSAECERDLKECISTSTFVQRDPSLGCAFPPCPQADPYLLYVWREGYHPENAHTSGISSALCGTALHANPASGSSAQPECWEHNWEGWMARANLWAATTRVSRTVGLTLVGSVRSRLEDLHDAGWPRNAAGRCDDELYWLLRTNHCHGTRVYALFADSDSDFSERDRIPLVGWYNGNCSDGAAANIFDGVAVNNEHFSSVRCDYQEGLGSGELTWLDQLYDATQLADPLPLHLSVGWFWSRCTNSTDGSYYANEIPWSPLYAGPNMTKPALQHMYDIVSSVDVQVAHTNPSSVLDRIDWADYSYHESNHSVREMYTLAYTNPPPGTLPTETTVCAYSHYYVYPPGSSLCGTPSGEIGMFATFEAVELDRPHARGGMHSMHKSYGTGIRPDWPLIPFSSSFAYIRCILSAITLVDVEKKILEKAGDDSDGFGTGNIGKMKVFLKRANNGIAAAERMTLKLRDHHQPGTASPPRYADALDSINHASSARHNRYRTSIKNRSPENSAGRDTQIPRQACLLLRSTLRDIRSLWKIMSRLSAQDSPAISETLHIKRGVPRLVESVCSTGW</sequence>
<feature type="chain" id="PRO_5030615897" evidence="2">
    <location>
        <begin position="35"/>
        <end position="596"/>
    </location>
</feature>
<proteinExistence type="predicted"/>
<dbReference type="AlphaFoldDB" id="A0A7S4JU34"/>
<feature type="signal peptide" evidence="2">
    <location>
        <begin position="1"/>
        <end position="34"/>
    </location>
</feature>
<evidence type="ECO:0000313" key="3">
    <source>
        <dbReference type="EMBL" id="CAE2274415.1"/>
    </source>
</evidence>
<accession>A0A7S4JU34</accession>
<gene>
    <name evidence="3" type="ORF">OAUR00152_LOCUS33972</name>
</gene>
<evidence type="ECO:0000256" key="2">
    <source>
        <dbReference type="SAM" id="SignalP"/>
    </source>
</evidence>
<feature type="region of interest" description="Disordered" evidence="1">
    <location>
        <begin position="518"/>
        <end position="539"/>
    </location>
</feature>
<name>A0A7S4JU34_9STRA</name>
<organism evidence="3">
    <name type="scientific">Odontella aurita</name>
    <dbReference type="NCBI Taxonomy" id="265563"/>
    <lineage>
        <taxon>Eukaryota</taxon>
        <taxon>Sar</taxon>
        <taxon>Stramenopiles</taxon>
        <taxon>Ochrophyta</taxon>
        <taxon>Bacillariophyta</taxon>
        <taxon>Mediophyceae</taxon>
        <taxon>Biddulphiophycidae</taxon>
        <taxon>Eupodiscales</taxon>
        <taxon>Odontellaceae</taxon>
        <taxon>Odontella</taxon>
    </lineage>
</organism>
<feature type="compositionally biased region" description="Polar residues" evidence="1">
    <location>
        <begin position="527"/>
        <end position="537"/>
    </location>
</feature>
<dbReference type="EMBL" id="HBKQ01049179">
    <property type="protein sequence ID" value="CAE2274415.1"/>
    <property type="molecule type" value="Transcribed_RNA"/>
</dbReference>
<reference evidence="3" key="1">
    <citation type="submission" date="2021-01" db="EMBL/GenBank/DDBJ databases">
        <authorList>
            <person name="Corre E."/>
            <person name="Pelletier E."/>
            <person name="Niang G."/>
            <person name="Scheremetjew M."/>
            <person name="Finn R."/>
            <person name="Kale V."/>
            <person name="Holt S."/>
            <person name="Cochrane G."/>
            <person name="Meng A."/>
            <person name="Brown T."/>
            <person name="Cohen L."/>
        </authorList>
    </citation>
    <scope>NUCLEOTIDE SEQUENCE</scope>
    <source>
        <strain evidence="3">Isolate 1302-5</strain>
    </source>
</reference>
<protein>
    <submittedName>
        <fullName evidence="3">Uncharacterized protein</fullName>
    </submittedName>
</protein>